<keyword evidence="3" id="KW-1185">Reference proteome</keyword>
<feature type="region of interest" description="Disordered" evidence="1">
    <location>
        <begin position="1125"/>
        <end position="1150"/>
    </location>
</feature>
<evidence type="ECO:0000313" key="2">
    <source>
        <dbReference type="EMBL" id="CAB4007206.1"/>
    </source>
</evidence>
<name>A0A7D9EFC9_PARCT</name>
<dbReference type="AlphaFoldDB" id="A0A7D9EFC9"/>
<dbReference type="EMBL" id="CACRXK020005728">
    <property type="protein sequence ID" value="CAB4007206.1"/>
    <property type="molecule type" value="Genomic_DNA"/>
</dbReference>
<reference evidence="2" key="1">
    <citation type="submission" date="2020-04" db="EMBL/GenBank/DDBJ databases">
        <authorList>
            <person name="Alioto T."/>
            <person name="Alioto T."/>
            <person name="Gomez Garrido J."/>
        </authorList>
    </citation>
    <scope>NUCLEOTIDE SEQUENCE</scope>
    <source>
        <strain evidence="2">A484AB</strain>
    </source>
</reference>
<sequence>MVDSSHLMYQEVDAFLTEQLRQPYPVTNWQKWPTLYSFCQSLATIASRRGYNFYVGEKRYGMKEQKDQIAPVHRYCHPGPSLSTLDERKAKPVFTSGVHLENVALLLQILKTLNGVPSYQNNSVLKFIGIMHYDGMPLNIGTFPRAEDKTVIFDGITPPVTLNQMVELQKDGTDSLKKYISEHCEWISEVNEYDITDASGAFYINAYTEYATVKGTANDVKEAISNVVHSIEVCQQCIKESRHGDCTFTSYKEACNRCKTLQTHGLDVKCTSFKVIHVSSDQASVQRKAHSELSQVSAKAIDDVDYIQYGFGMLHFCKNAISSARNYRLTNMSDTFTVSMLTAIWASKSEESKKMKETVPAAVFSYKDRHSDELCFQTVSESIQDIVNSTKHVLVTLVPEQYRTYAVEAKTRTLLGRPLYITTNSNGDFLWTDAEFEVVVMGNRHNPTKCISLGKWDEPGSANENQVPTSKASFSHPAGLDVMVCREKKREICFVSDQGNHVIRFINGIKTINGPKCVGTLKIHHVPEKWRPEGLTVIDSTTLAITAGTELSLIRLDESLLHGQLITIVNTLQSPRGLCFHPMQSNSILVADGNVIKEINISSKETSVVAQGFQGAFGISAAANGEIGITDVGLHRVSLLKWNEDAWINSTVIGSGDAGCRDGNATTAELHEPTGITFDMNSALICCIGGRDHGCIKLYSQLSFATEFMSNIRNIYDAIGFIPKKEHNKKRKSKSTPILPFTEGIEKLASSLSFMQSIMLKRKAHLGKSCLDGSDGSIYTQTLEGLAVSVASLQCHSQAFNELNTDIASINLYAFTNESRKEHNFAKHKQSGQYRHPTMQQYCRAKGCEEEEIIKKFCECPHSYHTNAYKAYQATHRSSLLSTSVIEEYKDIKEKLKPIQTPLNEEDAALLKEDLKKARVMNMITRALPTQNVRDVYRAKCGYAPCIVDQLDASLFDETDADKRYYPSFQQLMDELHESINSNSELDQRNVGNNDFVLLAGDIAAVNPGTENGIPSGDKWWLLQVNKAVPSSKTSSGCHVSGFWLEQLPSSEQPDQGCALRLQRGVAKTYYGSLIKTNDKPAVISVEQLNAGWQDGAVVYKLTQEFIHNLDKLSDEFRDKLFGQHESEDNSDSDSDDEETSVTQKLSHEVQEEVLQMSRRRIIRSRAGQNISSYAELSGQRQKRGSRTQRTHMLGQNTDEIVSALRD</sequence>
<feature type="region of interest" description="Disordered" evidence="1">
    <location>
        <begin position="1173"/>
        <end position="1207"/>
    </location>
</feature>
<protein>
    <submittedName>
        <fullName evidence="2">Uncharacterized protein</fullName>
    </submittedName>
</protein>
<proteinExistence type="predicted"/>
<evidence type="ECO:0000313" key="3">
    <source>
        <dbReference type="Proteomes" id="UP001152795"/>
    </source>
</evidence>
<gene>
    <name evidence="2" type="ORF">PACLA_8A083228</name>
</gene>
<dbReference type="Proteomes" id="UP001152795">
    <property type="component" value="Unassembled WGS sequence"/>
</dbReference>
<dbReference type="Gene3D" id="2.120.10.30">
    <property type="entry name" value="TolB, C-terminal domain"/>
    <property type="match status" value="1"/>
</dbReference>
<comment type="caution">
    <text evidence="2">The sequence shown here is derived from an EMBL/GenBank/DDBJ whole genome shotgun (WGS) entry which is preliminary data.</text>
</comment>
<organism evidence="2 3">
    <name type="scientific">Paramuricea clavata</name>
    <name type="common">Red gorgonian</name>
    <name type="synonym">Violescent sea-whip</name>
    <dbReference type="NCBI Taxonomy" id="317549"/>
    <lineage>
        <taxon>Eukaryota</taxon>
        <taxon>Metazoa</taxon>
        <taxon>Cnidaria</taxon>
        <taxon>Anthozoa</taxon>
        <taxon>Octocorallia</taxon>
        <taxon>Malacalcyonacea</taxon>
        <taxon>Plexauridae</taxon>
        <taxon>Paramuricea</taxon>
    </lineage>
</organism>
<feature type="compositionally biased region" description="Basic residues" evidence="1">
    <location>
        <begin position="1181"/>
        <end position="1190"/>
    </location>
</feature>
<dbReference type="InterPro" id="IPR011042">
    <property type="entry name" value="6-blade_b-propeller_TolB-like"/>
</dbReference>
<dbReference type="SUPFAM" id="SSF63829">
    <property type="entry name" value="Calcium-dependent phosphotriesterase"/>
    <property type="match status" value="1"/>
</dbReference>
<dbReference type="OrthoDB" id="5986458at2759"/>
<evidence type="ECO:0000256" key="1">
    <source>
        <dbReference type="SAM" id="MobiDB-lite"/>
    </source>
</evidence>
<feature type="compositionally biased region" description="Acidic residues" evidence="1">
    <location>
        <begin position="1129"/>
        <end position="1140"/>
    </location>
</feature>
<accession>A0A7D9EFC9</accession>